<evidence type="ECO:0000256" key="2">
    <source>
        <dbReference type="SAM" id="SignalP"/>
    </source>
</evidence>
<dbReference type="RefSeq" id="WP_238314030.1">
    <property type="nucleotide sequence ID" value="NZ_BPQH01000022.1"/>
</dbReference>
<feature type="signal peptide" evidence="2">
    <location>
        <begin position="1"/>
        <end position="23"/>
    </location>
</feature>
<protein>
    <recommendedName>
        <fullName evidence="5">Chemotaxis protein MotC</fullName>
    </recommendedName>
</protein>
<feature type="compositionally biased region" description="Low complexity" evidence="1">
    <location>
        <begin position="388"/>
        <end position="408"/>
    </location>
</feature>
<dbReference type="EMBL" id="BPQH01000022">
    <property type="protein sequence ID" value="GJD52820.1"/>
    <property type="molecule type" value="Genomic_DNA"/>
</dbReference>
<feature type="compositionally biased region" description="Low complexity" evidence="1">
    <location>
        <begin position="33"/>
        <end position="55"/>
    </location>
</feature>
<feature type="chain" id="PRO_5047010924" description="Chemotaxis protein MotC" evidence="2">
    <location>
        <begin position="24"/>
        <end position="433"/>
    </location>
</feature>
<name>A0ABQ4R6N3_9HYPH</name>
<evidence type="ECO:0000313" key="3">
    <source>
        <dbReference type="EMBL" id="GJD52820.1"/>
    </source>
</evidence>
<dbReference type="Proteomes" id="UP001055167">
    <property type="component" value="Unassembled WGS sequence"/>
</dbReference>
<sequence length="433" mass="44858">MSRRAGWAGALLALGLAAGPARAGGPEAGPGAGPLLTPAAAGPEAPGHGAPGAAPVEPLPVAARGLPVELVRTLQLLQDRIARGSTQAHLAQRQLLGHIEQRLLDLDPQAWSGSENVRAAVTFALGGGGPPVLRWMLDAGRLGEADMPLVLGALAYLEGREKEARTLLGRYDPRRAGPGLAGQLALTQAALAVREAPRRAIELLGLARLLAPGTLVEEGALRREIFVHAQGGDAGRFEALSIQYLRRFRRSVYAGTFRQRFATALTRLDFASDRARAAGLERMLAEIEPEGRRDLYLLVARAGLDQGRRETAIFAAERAAGLAAPDSGPAAQARLYRAAALIVAEGRFEEGLEALRAIDRTALAAGDAQLLDAALSTAGQIRTPPAGPAAAPGGPAAGAPAAAPRRELPQAAAIARAQEALGRVDQIIGGSDP</sequence>
<reference evidence="3" key="2">
    <citation type="submission" date="2021-08" db="EMBL/GenBank/DDBJ databases">
        <authorList>
            <person name="Tani A."/>
            <person name="Ola A."/>
            <person name="Ogura Y."/>
            <person name="Katsura K."/>
            <person name="Hayashi T."/>
        </authorList>
    </citation>
    <scope>NUCLEOTIDE SEQUENCE</scope>
    <source>
        <strain evidence="3">KCTC 52305</strain>
    </source>
</reference>
<evidence type="ECO:0000256" key="1">
    <source>
        <dbReference type="SAM" id="MobiDB-lite"/>
    </source>
</evidence>
<gene>
    <name evidence="3" type="ORF">OPKNFCMD_5587</name>
</gene>
<dbReference type="NCBIfam" id="NF009441">
    <property type="entry name" value="PRK12798.1-3"/>
    <property type="match status" value="1"/>
</dbReference>
<feature type="region of interest" description="Disordered" evidence="1">
    <location>
        <begin position="22"/>
        <end position="56"/>
    </location>
</feature>
<accession>A0ABQ4R6N3</accession>
<organism evidence="3 4">
    <name type="scientific">Methylobacterium crusticola</name>
    <dbReference type="NCBI Taxonomy" id="1697972"/>
    <lineage>
        <taxon>Bacteria</taxon>
        <taxon>Pseudomonadati</taxon>
        <taxon>Pseudomonadota</taxon>
        <taxon>Alphaproteobacteria</taxon>
        <taxon>Hyphomicrobiales</taxon>
        <taxon>Methylobacteriaceae</taxon>
        <taxon>Methylobacterium</taxon>
    </lineage>
</organism>
<evidence type="ECO:0000313" key="4">
    <source>
        <dbReference type="Proteomes" id="UP001055167"/>
    </source>
</evidence>
<keyword evidence="2" id="KW-0732">Signal</keyword>
<keyword evidence="4" id="KW-1185">Reference proteome</keyword>
<comment type="caution">
    <text evidence="3">The sequence shown here is derived from an EMBL/GenBank/DDBJ whole genome shotgun (WGS) entry which is preliminary data.</text>
</comment>
<evidence type="ECO:0008006" key="5">
    <source>
        <dbReference type="Google" id="ProtNLM"/>
    </source>
</evidence>
<reference evidence="3" key="1">
    <citation type="journal article" date="2021" name="Front. Microbiol.">
        <title>Comprehensive Comparative Genomics and Phenotyping of Methylobacterium Species.</title>
        <authorList>
            <person name="Alessa O."/>
            <person name="Ogura Y."/>
            <person name="Fujitani Y."/>
            <person name="Takami H."/>
            <person name="Hayashi T."/>
            <person name="Sahin N."/>
            <person name="Tani A."/>
        </authorList>
    </citation>
    <scope>NUCLEOTIDE SEQUENCE</scope>
    <source>
        <strain evidence="3">KCTC 52305</strain>
    </source>
</reference>
<feature type="region of interest" description="Disordered" evidence="1">
    <location>
        <begin position="382"/>
        <end position="408"/>
    </location>
</feature>
<proteinExistence type="predicted"/>